<sequence length="612" mass="68102">MVNSSKMQRHIELRKLPAASLYNLATILEINKDWQKVVPLIPKDLTADNFERKYNYEHMRLMEKHAEETNRKFAEVLFDEWGTSGRVRPTLETLMMILYKAEIFRAVDEISLMLGEPPLPRPSDGPAAPITTNISALLNDQSGDQTANTTASVDSGNPHNSDHDQAICNHTTRQLKEPSDLIKFSETILSKDIPNLSVLQTFGDRSTALIEQSDLIKFSSSKVMSSAELPDFSALIPKTESDSKTIASVTATTVSTEPDSSRVNSTQQSSYSQYSAGGNMSSVPNIYSVIDNAILTDKNLVQFDYSELEAITNNFSDNFAETPVGPVGKIGSGGFGEVYVGRHRKHGLLAIKRVRMHFQISCEVAMKVFNTEVKALSLLRHENIVPIFGYSIDGITPCIVCEYIDGGSLSYNIQERVLQVNERMNIIKGTAEGLKYIHHSERPPQFDDSVTQSGSVSTRKSYFLHGDVKSANILLTKDCVPKLCDFGLAKQLETTFITTKSMMGTSAYMAPEGFSGTVTQKNDIFSFGIVLLELLTGLKPIVVENGESNNIKSYVEENCEDNDITRLVDKRISNWTKAQDIFIVAQRCLQHYKNQRPTIDEVCNMLDQICAN</sequence>
<dbReference type="InterPro" id="IPR000719">
    <property type="entry name" value="Prot_kinase_dom"/>
</dbReference>
<name>A0A2H1WJ64_SPOFR</name>
<dbReference type="PROSITE" id="PS00107">
    <property type="entry name" value="PROTEIN_KINASE_ATP"/>
    <property type="match status" value="1"/>
</dbReference>
<dbReference type="Gene3D" id="1.10.510.10">
    <property type="entry name" value="Transferase(Phosphotransferase) domain 1"/>
    <property type="match status" value="1"/>
</dbReference>
<evidence type="ECO:0000259" key="5">
    <source>
        <dbReference type="PROSITE" id="PS50011"/>
    </source>
</evidence>
<dbReference type="GO" id="GO:0005524">
    <property type="term" value="F:ATP binding"/>
    <property type="evidence" value="ECO:0007669"/>
    <property type="project" value="UniProtKB-UniRule"/>
</dbReference>
<dbReference type="InterPro" id="IPR029397">
    <property type="entry name" value="Tube_Death"/>
</dbReference>
<dbReference type="PANTHER" id="PTHR27001">
    <property type="entry name" value="OS01G0253100 PROTEIN"/>
    <property type="match status" value="1"/>
</dbReference>
<dbReference type="CDD" id="cd08308">
    <property type="entry name" value="Death_Tube"/>
    <property type="match status" value="1"/>
</dbReference>
<dbReference type="Gene3D" id="1.10.533.10">
    <property type="entry name" value="Death Domain, Fas"/>
    <property type="match status" value="1"/>
</dbReference>
<dbReference type="InterPro" id="IPR011009">
    <property type="entry name" value="Kinase-like_dom_sf"/>
</dbReference>
<dbReference type="Gene3D" id="3.30.200.20">
    <property type="entry name" value="Phosphorylase Kinase, domain 1"/>
    <property type="match status" value="1"/>
</dbReference>
<feature type="compositionally biased region" description="Polar residues" evidence="4">
    <location>
        <begin position="142"/>
        <end position="159"/>
    </location>
</feature>
<dbReference type="GO" id="GO:0005886">
    <property type="term" value="C:plasma membrane"/>
    <property type="evidence" value="ECO:0007669"/>
    <property type="project" value="TreeGrafter"/>
</dbReference>
<dbReference type="SMART" id="SM00220">
    <property type="entry name" value="S_TKc"/>
    <property type="match status" value="1"/>
</dbReference>
<dbReference type="SUPFAM" id="SSF47986">
    <property type="entry name" value="DEATH domain"/>
    <property type="match status" value="1"/>
</dbReference>
<feature type="binding site" evidence="3">
    <location>
        <position position="352"/>
    </location>
    <ligand>
        <name>ATP</name>
        <dbReference type="ChEBI" id="CHEBI:30616"/>
    </ligand>
</feature>
<dbReference type="Pfam" id="PF00069">
    <property type="entry name" value="Pkinase"/>
    <property type="match status" value="1"/>
</dbReference>
<feature type="region of interest" description="Disordered" evidence="4">
    <location>
        <begin position="142"/>
        <end position="164"/>
    </location>
</feature>
<dbReference type="PANTHER" id="PTHR27001:SF931">
    <property type="entry name" value="OS11G0664100 PROTEIN"/>
    <property type="match status" value="1"/>
</dbReference>
<accession>A0A2H1WJ64</accession>
<dbReference type="GO" id="GO:0004672">
    <property type="term" value="F:protein kinase activity"/>
    <property type="evidence" value="ECO:0007669"/>
    <property type="project" value="InterPro"/>
</dbReference>
<protein>
    <submittedName>
        <fullName evidence="6">SFRICE_001228</fullName>
    </submittedName>
</protein>
<proteinExistence type="predicted"/>
<evidence type="ECO:0000256" key="4">
    <source>
        <dbReference type="SAM" id="MobiDB-lite"/>
    </source>
</evidence>
<keyword evidence="1 3" id="KW-0547">Nucleotide-binding</keyword>
<dbReference type="PROSITE" id="PS50011">
    <property type="entry name" value="PROTEIN_KINASE_DOM"/>
    <property type="match status" value="1"/>
</dbReference>
<dbReference type="AlphaFoldDB" id="A0A2H1WJ64"/>
<dbReference type="SUPFAM" id="SSF56112">
    <property type="entry name" value="Protein kinase-like (PK-like)"/>
    <property type="match status" value="1"/>
</dbReference>
<evidence type="ECO:0000256" key="2">
    <source>
        <dbReference type="ARBA" id="ARBA00022840"/>
    </source>
</evidence>
<evidence type="ECO:0000313" key="6">
    <source>
        <dbReference type="EMBL" id="SOQ53109.1"/>
    </source>
</evidence>
<reference evidence="6" key="1">
    <citation type="submission" date="2016-07" db="EMBL/GenBank/DDBJ databases">
        <authorList>
            <person name="Bretaudeau A."/>
        </authorList>
    </citation>
    <scope>NUCLEOTIDE SEQUENCE</scope>
    <source>
        <strain evidence="6">Rice</strain>
        <tissue evidence="6">Whole body</tissue>
    </source>
</reference>
<dbReference type="InterPro" id="IPR008271">
    <property type="entry name" value="Ser/Thr_kinase_AS"/>
</dbReference>
<evidence type="ECO:0000256" key="3">
    <source>
        <dbReference type="PROSITE-ProRule" id="PRU10141"/>
    </source>
</evidence>
<dbReference type="EMBL" id="ODYU01009018">
    <property type="protein sequence ID" value="SOQ53109.1"/>
    <property type="molecule type" value="Genomic_DNA"/>
</dbReference>
<dbReference type="InterPro" id="IPR017441">
    <property type="entry name" value="Protein_kinase_ATP_BS"/>
</dbReference>
<dbReference type="PROSITE" id="PS00108">
    <property type="entry name" value="PROTEIN_KINASE_ST"/>
    <property type="match status" value="1"/>
</dbReference>
<organism evidence="6">
    <name type="scientific">Spodoptera frugiperda</name>
    <name type="common">Fall armyworm</name>
    <dbReference type="NCBI Taxonomy" id="7108"/>
    <lineage>
        <taxon>Eukaryota</taxon>
        <taxon>Metazoa</taxon>
        <taxon>Ecdysozoa</taxon>
        <taxon>Arthropoda</taxon>
        <taxon>Hexapoda</taxon>
        <taxon>Insecta</taxon>
        <taxon>Pterygota</taxon>
        <taxon>Neoptera</taxon>
        <taxon>Endopterygota</taxon>
        <taxon>Lepidoptera</taxon>
        <taxon>Glossata</taxon>
        <taxon>Ditrysia</taxon>
        <taxon>Noctuoidea</taxon>
        <taxon>Noctuidae</taxon>
        <taxon>Amphipyrinae</taxon>
        <taxon>Spodoptera</taxon>
    </lineage>
</organism>
<evidence type="ECO:0000256" key="1">
    <source>
        <dbReference type="ARBA" id="ARBA00022741"/>
    </source>
</evidence>
<dbReference type="InterPro" id="IPR011029">
    <property type="entry name" value="DEATH-like_dom_sf"/>
</dbReference>
<dbReference type="Pfam" id="PF14786">
    <property type="entry name" value="Death_2"/>
    <property type="match status" value="1"/>
</dbReference>
<feature type="domain" description="Protein kinase" evidence="5">
    <location>
        <begin position="324"/>
        <end position="612"/>
    </location>
</feature>
<keyword evidence="2 3" id="KW-0067">ATP-binding</keyword>
<gene>
    <name evidence="6" type="ORF">SFRICE_001228</name>
</gene>